<protein>
    <recommendedName>
        <fullName evidence="4">Tetratricopeptide repeat protein</fullName>
    </recommendedName>
</protein>
<feature type="compositionally biased region" description="Acidic residues" evidence="1">
    <location>
        <begin position="179"/>
        <end position="193"/>
    </location>
</feature>
<comment type="caution">
    <text evidence="2">The sequence shown here is derived from an EMBL/GenBank/DDBJ whole genome shotgun (WGS) entry which is preliminary data.</text>
</comment>
<gene>
    <name evidence="2" type="ORF">GCM10007940_42780</name>
</gene>
<dbReference type="InterPro" id="IPR044650">
    <property type="entry name" value="SRFR1-like"/>
</dbReference>
<keyword evidence="3" id="KW-1185">Reference proteome</keyword>
<evidence type="ECO:0000256" key="1">
    <source>
        <dbReference type="SAM" id="MobiDB-lite"/>
    </source>
</evidence>
<feature type="region of interest" description="Disordered" evidence="1">
    <location>
        <begin position="172"/>
        <end position="252"/>
    </location>
</feature>
<reference evidence="2" key="2">
    <citation type="submission" date="2023-01" db="EMBL/GenBank/DDBJ databases">
        <title>Draft genome sequence of Portibacter lacus strain NBRC 108769.</title>
        <authorList>
            <person name="Sun Q."/>
            <person name="Mori K."/>
        </authorList>
    </citation>
    <scope>NUCLEOTIDE SEQUENCE</scope>
    <source>
        <strain evidence="2">NBRC 108769</strain>
    </source>
</reference>
<dbReference type="Gene3D" id="1.25.40.10">
    <property type="entry name" value="Tetratricopeptide repeat domain"/>
    <property type="match status" value="1"/>
</dbReference>
<dbReference type="InterPro" id="IPR011990">
    <property type="entry name" value="TPR-like_helical_dom_sf"/>
</dbReference>
<dbReference type="Pfam" id="PF13432">
    <property type="entry name" value="TPR_16"/>
    <property type="match status" value="2"/>
</dbReference>
<proteinExistence type="predicted"/>
<feature type="compositionally biased region" description="Acidic residues" evidence="1">
    <location>
        <begin position="201"/>
        <end position="212"/>
    </location>
</feature>
<dbReference type="GO" id="GO:0045892">
    <property type="term" value="P:negative regulation of DNA-templated transcription"/>
    <property type="evidence" value="ECO:0007669"/>
    <property type="project" value="InterPro"/>
</dbReference>
<evidence type="ECO:0000313" key="3">
    <source>
        <dbReference type="Proteomes" id="UP001156666"/>
    </source>
</evidence>
<reference evidence="2" key="1">
    <citation type="journal article" date="2014" name="Int. J. Syst. Evol. Microbiol.">
        <title>Complete genome sequence of Corynebacterium casei LMG S-19264T (=DSM 44701T), isolated from a smear-ripened cheese.</title>
        <authorList>
            <consortium name="US DOE Joint Genome Institute (JGI-PGF)"/>
            <person name="Walter F."/>
            <person name="Albersmeier A."/>
            <person name="Kalinowski J."/>
            <person name="Ruckert C."/>
        </authorList>
    </citation>
    <scope>NUCLEOTIDE SEQUENCE</scope>
    <source>
        <strain evidence="2">NBRC 108769</strain>
    </source>
</reference>
<evidence type="ECO:0000313" key="2">
    <source>
        <dbReference type="EMBL" id="GLR19662.1"/>
    </source>
</evidence>
<evidence type="ECO:0008006" key="4">
    <source>
        <dbReference type="Google" id="ProtNLM"/>
    </source>
</evidence>
<name>A0AA37WGE1_9BACT</name>
<dbReference type="AlphaFoldDB" id="A0AA37WGE1"/>
<dbReference type="RefSeq" id="WP_235295064.1">
    <property type="nucleotide sequence ID" value="NZ_BSOH01000031.1"/>
</dbReference>
<dbReference type="Proteomes" id="UP001156666">
    <property type="component" value="Unassembled WGS sequence"/>
</dbReference>
<dbReference type="SUPFAM" id="SSF48452">
    <property type="entry name" value="TPR-like"/>
    <property type="match status" value="1"/>
</dbReference>
<dbReference type="PANTHER" id="PTHR44749:SF1">
    <property type="entry name" value="TETRATRICOPEPTIDE-LIKE HELICAL DOMAIN-CONTAINING PROTEIN"/>
    <property type="match status" value="1"/>
</dbReference>
<accession>A0AA37WGE1</accession>
<sequence length="359" mass="39440">MLSIPVLLDAQSVEEETGFKYVKGNYLFDSGRYDEAIQVYNDIIKGNASYEEALVYRARAKYALGAYKGAKRDGLAYIELNGLSEGVCLVMGRAELGLGNPLVAISYLDYAVLKNSTNTDALLARGDAFFEIDDDVSACTDWHKAKRLGSDKAAQQADAYCKRVAIPIDDEPRKQPEVIAEDNGDDILDDDEVLSTGSQSTDEDEGDEDVLSGDEVLSTETASNDDVVNSSEDDYIFDSSDDEDEFPEEDPVFDDEPLDIVVELIEIDEDLDIKIYDGVGSRQVREVPDIIILSDNAGQVVVDVCIDRSGNVSSATLNRKKSTIGSAGLVSLALRKSREFKFERTKQDEQCGKIAFLLK</sequence>
<organism evidence="2 3">
    <name type="scientific">Portibacter lacus</name>
    <dbReference type="NCBI Taxonomy" id="1099794"/>
    <lineage>
        <taxon>Bacteria</taxon>
        <taxon>Pseudomonadati</taxon>
        <taxon>Bacteroidota</taxon>
        <taxon>Saprospiria</taxon>
        <taxon>Saprospirales</taxon>
        <taxon>Haliscomenobacteraceae</taxon>
        <taxon>Portibacter</taxon>
    </lineage>
</organism>
<feature type="compositionally biased region" description="Acidic residues" evidence="1">
    <location>
        <begin position="231"/>
        <end position="252"/>
    </location>
</feature>
<dbReference type="EMBL" id="BSOH01000031">
    <property type="protein sequence ID" value="GLR19662.1"/>
    <property type="molecule type" value="Genomic_DNA"/>
</dbReference>
<dbReference type="PANTHER" id="PTHR44749">
    <property type="entry name" value="SUPPRESSOR OF RPS4-RLD 1"/>
    <property type="match status" value="1"/>
</dbReference>